<keyword evidence="1" id="KW-0132">Cell division</keyword>
<name>A0A8X8BGN4_BRACI</name>
<dbReference type="EMBL" id="JAAMPC010000001">
    <property type="protein sequence ID" value="KAG2334747.1"/>
    <property type="molecule type" value="Genomic_DNA"/>
</dbReference>
<protein>
    <recommendedName>
        <fullName evidence="6">Anaphase-promoting complex subunit 1</fullName>
    </recommendedName>
</protein>
<sequence>MAPGLWCRDYRGARLDEMKPLHDSSQSLTLLYLLAQGRGGDALGSLDSLVNRLLQYLGAKEITDGSASNVDITAPGAIIALALISQGGPKNTESDVIFSKLSVPQTHYEFGCVRPDFIMLRVIARNLIMWSRSAVIQASKIDPSDM</sequence>
<evidence type="ECO:0000256" key="1">
    <source>
        <dbReference type="ARBA" id="ARBA00022618"/>
    </source>
</evidence>
<dbReference type="GO" id="GO:0005680">
    <property type="term" value="C:anaphase-promoting complex"/>
    <property type="evidence" value="ECO:0007669"/>
    <property type="project" value="InterPro"/>
</dbReference>
<dbReference type="OrthoDB" id="1729421at2759"/>
<dbReference type="GO" id="GO:0031145">
    <property type="term" value="P:anaphase-promoting complex-dependent catabolic process"/>
    <property type="evidence" value="ECO:0007669"/>
    <property type="project" value="TreeGrafter"/>
</dbReference>
<evidence type="ECO:0000313" key="5">
    <source>
        <dbReference type="Proteomes" id="UP000886595"/>
    </source>
</evidence>
<dbReference type="PANTHER" id="PTHR12827">
    <property type="entry name" value="MEIOTIC CHECKPOINT REGULATOR TSG24 FAMILY MEMBER"/>
    <property type="match status" value="1"/>
</dbReference>
<dbReference type="GO" id="GO:0007091">
    <property type="term" value="P:metaphase/anaphase transition of mitotic cell cycle"/>
    <property type="evidence" value="ECO:0007669"/>
    <property type="project" value="TreeGrafter"/>
</dbReference>
<evidence type="ECO:0000256" key="2">
    <source>
        <dbReference type="ARBA" id="ARBA00022776"/>
    </source>
</evidence>
<accession>A0A8X8BGN4</accession>
<keyword evidence="5" id="KW-1185">Reference proteome</keyword>
<dbReference type="InterPro" id="IPR024990">
    <property type="entry name" value="Apc1"/>
</dbReference>
<evidence type="ECO:0000313" key="4">
    <source>
        <dbReference type="EMBL" id="KAG2334747.1"/>
    </source>
</evidence>
<dbReference type="GO" id="GO:0060090">
    <property type="term" value="F:molecular adaptor activity"/>
    <property type="evidence" value="ECO:0007669"/>
    <property type="project" value="TreeGrafter"/>
</dbReference>
<keyword evidence="2" id="KW-0498">Mitosis</keyword>
<organism evidence="4 5">
    <name type="scientific">Brassica carinata</name>
    <name type="common">Ethiopian mustard</name>
    <name type="synonym">Abyssinian cabbage</name>
    <dbReference type="NCBI Taxonomy" id="52824"/>
    <lineage>
        <taxon>Eukaryota</taxon>
        <taxon>Viridiplantae</taxon>
        <taxon>Streptophyta</taxon>
        <taxon>Embryophyta</taxon>
        <taxon>Tracheophyta</taxon>
        <taxon>Spermatophyta</taxon>
        <taxon>Magnoliopsida</taxon>
        <taxon>eudicotyledons</taxon>
        <taxon>Gunneridae</taxon>
        <taxon>Pentapetalae</taxon>
        <taxon>rosids</taxon>
        <taxon>malvids</taxon>
        <taxon>Brassicales</taxon>
        <taxon>Brassicaceae</taxon>
        <taxon>Brassiceae</taxon>
        <taxon>Brassica</taxon>
    </lineage>
</organism>
<reference evidence="4 5" key="1">
    <citation type="submission" date="2020-02" db="EMBL/GenBank/DDBJ databases">
        <authorList>
            <person name="Ma Q."/>
            <person name="Huang Y."/>
            <person name="Song X."/>
            <person name="Pei D."/>
        </authorList>
    </citation>
    <scope>NUCLEOTIDE SEQUENCE [LARGE SCALE GENOMIC DNA]</scope>
    <source>
        <strain evidence="4">Sxm20200214</strain>
        <tissue evidence="4">Leaf</tissue>
    </source>
</reference>
<dbReference type="AlphaFoldDB" id="A0A8X8BGN4"/>
<comment type="caution">
    <text evidence="4">The sequence shown here is derived from an EMBL/GenBank/DDBJ whole genome shotgun (WGS) entry which is preliminary data.</text>
</comment>
<gene>
    <name evidence="4" type="ORF">Bca52824_005927</name>
</gene>
<evidence type="ECO:0000256" key="3">
    <source>
        <dbReference type="ARBA" id="ARBA00023306"/>
    </source>
</evidence>
<proteinExistence type="predicted"/>
<keyword evidence="3" id="KW-0131">Cell cycle</keyword>
<dbReference type="Proteomes" id="UP000886595">
    <property type="component" value="Unassembled WGS sequence"/>
</dbReference>
<evidence type="ECO:0008006" key="6">
    <source>
        <dbReference type="Google" id="ProtNLM"/>
    </source>
</evidence>
<dbReference type="PANTHER" id="PTHR12827:SF3">
    <property type="entry name" value="ANAPHASE-PROMOTING COMPLEX SUBUNIT 1"/>
    <property type="match status" value="1"/>
</dbReference>
<dbReference type="GO" id="GO:0070979">
    <property type="term" value="P:protein K11-linked ubiquitination"/>
    <property type="evidence" value="ECO:0007669"/>
    <property type="project" value="TreeGrafter"/>
</dbReference>
<dbReference type="GO" id="GO:0051301">
    <property type="term" value="P:cell division"/>
    <property type="evidence" value="ECO:0007669"/>
    <property type="project" value="UniProtKB-KW"/>
</dbReference>